<comment type="subcellular location">
    <subcellularLocation>
        <location evidence="2">Cytoplasm</location>
    </subcellularLocation>
    <subcellularLocation>
        <location evidence="1">Nucleus</location>
    </subcellularLocation>
</comment>
<dbReference type="Proteomes" id="UP001175000">
    <property type="component" value="Unassembled WGS sequence"/>
</dbReference>
<dbReference type="AlphaFoldDB" id="A0AA39WXA7"/>
<keyword evidence="10" id="KW-0647">Proteasome</keyword>
<evidence type="ECO:0000259" key="9">
    <source>
        <dbReference type="PROSITE" id="PS50250"/>
    </source>
</evidence>
<sequence>MADPLLAFFTLMDGQGGTVVKEAPKFDLDLYIQNYRGRTRFDRLFLVGRSSVPLCIDALKAAIAEAKRGRDPQRYREAVDCLRIAAPNEPEAQFDYAWLDGVEASNRNETHRLTAELKGYKNNLIKESVRMGNEDLGKHLESIGDLNGAAEAYSRMRPDVSTPKHIVDVGKHLVRVALQRREWSMVNAHLAKMGGIQGQDDEKVLQPYLAITQGIAYLGQEQYLEAASSFLAADSGIPSTTYNEIASANDVAVYGGLLALASMERKALQSSVLDNSTFRTLLELEPHIRRAVTQFVNGRYSACIATLEAHKADYMLDIYLQKHISAIYSKIRSKCIVQYLIPFSCVTLDTMNAAFGHPDQPTAIEDELVAMIRGGSLKARINTIDRLVTTVSADPRGSLQASALKTAQNYEKQAIDRLRRMGLAAADLELKGQKKTGQHALGAGNELMYDESILA</sequence>
<dbReference type="PANTHER" id="PTHR14145:SF2">
    <property type="entry name" value="COP9 SIGNALOSOME COMPLEX SUBUNIT 1"/>
    <property type="match status" value="1"/>
</dbReference>
<dbReference type="InterPro" id="IPR036390">
    <property type="entry name" value="WH_DNA-bd_sf"/>
</dbReference>
<dbReference type="SUPFAM" id="SSF46785">
    <property type="entry name" value="Winged helix' DNA-binding domain"/>
    <property type="match status" value="1"/>
</dbReference>
<gene>
    <name evidence="10" type="ORF">B0T14DRAFT_515992</name>
</gene>
<keyword evidence="11" id="KW-1185">Reference proteome</keyword>
<proteinExistence type="inferred from homology"/>
<evidence type="ECO:0000256" key="6">
    <source>
        <dbReference type="ARBA" id="ARBA00022790"/>
    </source>
</evidence>
<dbReference type="Gene3D" id="1.25.40.570">
    <property type="match status" value="1"/>
</dbReference>
<evidence type="ECO:0000256" key="1">
    <source>
        <dbReference type="ARBA" id="ARBA00004123"/>
    </source>
</evidence>
<dbReference type="PROSITE" id="PS50250">
    <property type="entry name" value="PCI"/>
    <property type="match status" value="1"/>
</dbReference>
<keyword evidence="6" id="KW-0736">Signalosome</keyword>
<evidence type="ECO:0000256" key="7">
    <source>
        <dbReference type="ARBA" id="ARBA00023242"/>
    </source>
</evidence>
<dbReference type="GO" id="GO:0005737">
    <property type="term" value="C:cytoplasm"/>
    <property type="evidence" value="ECO:0007669"/>
    <property type="project" value="UniProtKB-SubCell"/>
</dbReference>
<name>A0AA39WXA7_9PEZI</name>
<dbReference type="PANTHER" id="PTHR14145">
    <property type="entry name" value="26S PROTESOME SUBUNIT 6"/>
    <property type="match status" value="1"/>
</dbReference>
<dbReference type="InterPro" id="IPR019585">
    <property type="entry name" value="Rpn7/CSN1"/>
</dbReference>
<dbReference type="Pfam" id="PF01399">
    <property type="entry name" value="PCI"/>
    <property type="match status" value="1"/>
</dbReference>
<protein>
    <recommendedName>
        <fullName evidence="8">COP9 signalosome complex subunit 1</fullName>
    </recommendedName>
</protein>
<comment type="subunit">
    <text evidence="4">Component of the COP9 signalosome (CSN) complex.</text>
</comment>
<accession>A0AA39WXA7</accession>
<evidence type="ECO:0000313" key="10">
    <source>
        <dbReference type="EMBL" id="KAK0623343.1"/>
    </source>
</evidence>
<dbReference type="InterPro" id="IPR000717">
    <property type="entry name" value="PCI_dom"/>
</dbReference>
<keyword evidence="7" id="KW-0539">Nucleus</keyword>
<feature type="domain" description="PCI" evidence="9">
    <location>
        <begin position="222"/>
        <end position="395"/>
    </location>
</feature>
<dbReference type="InterPro" id="IPR045135">
    <property type="entry name" value="Rpn7_N"/>
</dbReference>
<dbReference type="GO" id="GO:0000502">
    <property type="term" value="C:proteasome complex"/>
    <property type="evidence" value="ECO:0007669"/>
    <property type="project" value="UniProtKB-KW"/>
</dbReference>
<reference evidence="10" key="1">
    <citation type="submission" date="2023-06" db="EMBL/GenBank/DDBJ databases">
        <title>Genome-scale phylogeny and comparative genomics of the fungal order Sordariales.</title>
        <authorList>
            <consortium name="Lawrence Berkeley National Laboratory"/>
            <person name="Hensen N."/>
            <person name="Bonometti L."/>
            <person name="Westerberg I."/>
            <person name="Brannstrom I.O."/>
            <person name="Guillou S."/>
            <person name="Cros-Aarteil S."/>
            <person name="Calhoun S."/>
            <person name="Haridas S."/>
            <person name="Kuo A."/>
            <person name="Mondo S."/>
            <person name="Pangilinan J."/>
            <person name="Riley R."/>
            <person name="Labutti K."/>
            <person name="Andreopoulos B."/>
            <person name="Lipzen A."/>
            <person name="Chen C."/>
            <person name="Yanf M."/>
            <person name="Daum C."/>
            <person name="Ng V."/>
            <person name="Clum A."/>
            <person name="Steindorff A."/>
            <person name="Ohm R."/>
            <person name="Martin F."/>
            <person name="Silar P."/>
            <person name="Natvig D."/>
            <person name="Lalanne C."/>
            <person name="Gautier V."/>
            <person name="Ament-Velasquez S.L."/>
            <person name="Kruys A."/>
            <person name="Hutchinson M.I."/>
            <person name="Powell A.J."/>
            <person name="Barry K."/>
            <person name="Miller A.N."/>
            <person name="Grigoriev I.V."/>
            <person name="Debuchy R."/>
            <person name="Gladieux P."/>
            <person name="Thoren M.H."/>
            <person name="Johannesson H."/>
        </authorList>
    </citation>
    <scope>NUCLEOTIDE SEQUENCE</scope>
    <source>
        <strain evidence="10">CBS 606.72</strain>
    </source>
</reference>
<dbReference type="FunFam" id="1.25.40.570:FF:000022">
    <property type="entry name" value="COP9 signalosome complex subunit 1"/>
    <property type="match status" value="1"/>
</dbReference>
<evidence type="ECO:0000256" key="4">
    <source>
        <dbReference type="ARBA" id="ARBA00011098"/>
    </source>
</evidence>
<evidence type="ECO:0000256" key="2">
    <source>
        <dbReference type="ARBA" id="ARBA00004496"/>
    </source>
</evidence>
<dbReference type="Pfam" id="PF10602">
    <property type="entry name" value="RPN7"/>
    <property type="match status" value="1"/>
</dbReference>
<dbReference type="GO" id="GO:0008180">
    <property type="term" value="C:COP9 signalosome"/>
    <property type="evidence" value="ECO:0007669"/>
    <property type="project" value="UniProtKB-KW"/>
</dbReference>
<comment type="similarity">
    <text evidence="3">Belongs to the CSN1 family.</text>
</comment>
<comment type="caution">
    <text evidence="10">The sequence shown here is derived from an EMBL/GenBank/DDBJ whole genome shotgun (WGS) entry which is preliminary data.</text>
</comment>
<evidence type="ECO:0000256" key="5">
    <source>
        <dbReference type="ARBA" id="ARBA00022490"/>
    </source>
</evidence>
<dbReference type="SMART" id="SM00088">
    <property type="entry name" value="PINT"/>
    <property type="match status" value="1"/>
</dbReference>
<keyword evidence="5" id="KW-0963">Cytoplasm</keyword>
<evidence type="ECO:0000313" key="11">
    <source>
        <dbReference type="Proteomes" id="UP001175000"/>
    </source>
</evidence>
<evidence type="ECO:0000256" key="3">
    <source>
        <dbReference type="ARBA" id="ARBA00008793"/>
    </source>
</evidence>
<dbReference type="EMBL" id="JAULSU010000003">
    <property type="protein sequence ID" value="KAK0623343.1"/>
    <property type="molecule type" value="Genomic_DNA"/>
</dbReference>
<evidence type="ECO:0000256" key="8">
    <source>
        <dbReference type="ARBA" id="ARBA00067814"/>
    </source>
</evidence>
<organism evidence="10 11">
    <name type="scientific">Immersiella caudata</name>
    <dbReference type="NCBI Taxonomy" id="314043"/>
    <lineage>
        <taxon>Eukaryota</taxon>
        <taxon>Fungi</taxon>
        <taxon>Dikarya</taxon>
        <taxon>Ascomycota</taxon>
        <taxon>Pezizomycotina</taxon>
        <taxon>Sordariomycetes</taxon>
        <taxon>Sordariomycetidae</taxon>
        <taxon>Sordariales</taxon>
        <taxon>Lasiosphaeriaceae</taxon>
        <taxon>Immersiella</taxon>
    </lineage>
</organism>